<feature type="transmembrane region" description="Helical" evidence="5">
    <location>
        <begin position="290"/>
        <end position="307"/>
    </location>
</feature>
<accession>A0A3N1GM24</accession>
<sequence>MITHTSMPATDALVPDTAHRPHWRALLALIRPGQWSKNLIAVPLALLSDPVLPLAGYLRLAWITCLFILASAMVYVLNDYADRRRDQAHPVKRHRPIASGEVSPAEAIVLAMALAAALLVLTLAGPTRAAWPAYIYLVLNVAYSCGLKNVPLLDVLIVSCGFVLRAVAGCVVLGFSLSGWLALTVFTGSLLLSLGKRRHEMLQTSDDGHRPALGAYSVQLLDHLILLNSGIVLMATMTLFHSDLASEYGRAAMMFSAPFAVLLIFRYLQVVFVVGGGAEPARLLVRDRPIVGTAVLWAVALIALRLAELADVQWVG</sequence>
<keyword evidence="6" id="KW-0808">Transferase</keyword>
<dbReference type="InterPro" id="IPR044878">
    <property type="entry name" value="UbiA_sf"/>
</dbReference>
<comment type="caution">
    <text evidence="6">The sequence shown here is derived from an EMBL/GenBank/DDBJ whole genome shotgun (WGS) entry which is preliminary data.</text>
</comment>
<evidence type="ECO:0000256" key="4">
    <source>
        <dbReference type="ARBA" id="ARBA00023136"/>
    </source>
</evidence>
<dbReference type="PANTHER" id="PTHR11048:SF5">
    <property type="entry name" value="DECAPRENYL-PHOSPHATE PHOSPHORIBOSYLTRANSFERASE"/>
    <property type="match status" value="1"/>
</dbReference>
<dbReference type="EMBL" id="RJKL01000001">
    <property type="protein sequence ID" value="ROP31290.1"/>
    <property type="molecule type" value="Genomic_DNA"/>
</dbReference>
<dbReference type="CDD" id="cd13963">
    <property type="entry name" value="PT_UbiA_2"/>
    <property type="match status" value="1"/>
</dbReference>
<dbReference type="GO" id="GO:0005886">
    <property type="term" value="C:plasma membrane"/>
    <property type="evidence" value="ECO:0007669"/>
    <property type="project" value="TreeGrafter"/>
</dbReference>
<feature type="transmembrane region" description="Helical" evidence="5">
    <location>
        <begin position="60"/>
        <end position="81"/>
    </location>
</feature>
<evidence type="ECO:0000256" key="3">
    <source>
        <dbReference type="ARBA" id="ARBA00022989"/>
    </source>
</evidence>
<evidence type="ECO:0000313" key="6">
    <source>
        <dbReference type="EMBL" id="ROP31290.1"/>
    </source>
</evidence>
<dbReference type="InterPro" id="IPR039653">
    <property type="entry name" value="Prenyltransferase"/>
</dbReference>
<dbReference type="InterPro" id="IPR000537">
    <property type="entry name" value="UbiA_prenyltransferase"/>
</dbReference>
<dbReference type="AlphaFoldDB" id="A0A3N1GM24"/>
<reference evidence="6 7" key="1">
    <citation type="submission" date="2018-11" db="EMBL/GenBank/DDBJ databases">
        <title>Sequencing the genomes of 1000 actinobacteria strains.</title>
        <authorList>
            <person name="Klenk H.-P."/>
        </authorList>
    </citation>
    <scope>NUCLEOTIDE SEQUENCE [LARGE SCALE GENOMIC DNA]</scope>
    <source>
        <strain evidence="6 7">DSM 43634</strain>
    </source>
</reference>
<feature type="transmembrane region" description="Helical" evidence="5">
    <location>
        <begin position="252"/>
        <end position="278"/>
    </location>
</feature>
<comment type="subcellular location">
    <subcellularLocation>
        <location evidence="1">Membrane</location>
        <topology evidence="1">Multi-pass membrane protein</topology>
    </subcellularLocation>
</comment>
<dbReference type="OrthoDB" id="9803632at2"/>
<keyword evidence="2 5" id="KW-0812">Transmembrane</keyword>
<feature type="transmembrane region" description="Helical" evidence="5">
    <location>
        <begin position="102"/>
        <end position="123"/>
    </location>
</feature>
<evidence type="ECO:0000313" key="7">
    <source>
        <dbReference type="Proteomes" id="UP000271683"/>
    </source>
</evidence>
<evidence type="ECO:0000256" key="2">
    <source>
        <dbReference type="ARBA" id="ARBA00022692"/>
    </source>
</evidence>
<dbReference type="PANTHER" id="PTHR11048">
    <property type="entry name" value="PRENYLTRANSFERASES"/>
    <property type="match status" value="1"/>
</dbReference>
<name>A0A3N1GM24_9ACTN</name>
<gene>
    <name evidence="6" type="ORF">EDD30_4185</name>
</gene>
<dbReference type="Gene3D" id="1.10.357.140">
    <property type="entry name" value="UbiA prenyltransferase"/>
    <property type="match status" value="1"/>
</dbReference>
<feature type="transmembrane region" description="Helical" evidence="5">
    <location>
        <begin position="220"/>
        <end position="240"/>
    </location>
</feature>
<proteinExistence type="predicted"/>
<evidence type="ECO:0000256" key="5">
    <source>
        <dbReference type="SAM" id="Phobius"/>
    </source>
</evidence>
<dbReference type="GO" id="GO:0016765">
    <property type="term" value="F:transferase activity, transferring alkyl or aryl (other than methyl) groups"/>
    <property type="evidence" value="ECO:0007669"/>
    <property type="project" value="InterPro"/>
</dbReference>
<protein>
    <submittedName>
        <fullName evidence="6">4-hydroxybenzoate polyprenyltransferase</fullName>
    </submittedName>
</protein>
<dbReference type="Proteomes" id="UP000271683">
    <property type="component" value="Unassembled WGS sequence"/>
</dbReference>
<keyword evidence="4 5" id="KW-0472">Membrane</keyword>
<keyword evidence="3 5" id="KW-1133">Transmembrane helix</keyword>
<feature type="transmembrane region" description="Helical" evidence="5">
    <location>
        <begin position="180"/>
        <end position="195"/>
    </location>
</feature>
<dbReference type="Pfam" id="PF01040">
    <property type="entry name" value="UbiA"/>
    <property type="match status" value="1"/>
</dbReference>
<evidence type="ECO:0000256" key="1">
    <source>
        <dbReference type="ARBA" id="ARBA00004141"/>
    </source>
</evidence>
<dbReference type="GO" id="GO:0009247">
    <property type="term" value="P:glycolipid biosynthetic process"/>
    <property type="evidence" value="ECO:0007669"/>
    <property type="project" value="TreeGrafter"/>
</dbReference>
<organism evidence="6 7">
    <name type="scientific">Couchioplanes caeruleus</name>
    <dbReference type="NCBI Taxonomy" id="56438"/>
    <lineage>
        <taxon>Bacteria</taxon>
        <taxon>Bacillati</taxon>
        <taxon>Actinomycetota</taxon>
        <taxon>Actinomycetes</taxon>
        <taxon>Micromonosporales</taxon>
        <taxon>Micromonosporaceae</taxon>
        <taxon>Couchioplanes</taxon>
    </lineage>
</organism>